<dbReference type="EC" id="1.2.1.3" evidence="4"/>
<dbReference type="PANTHER" id="PTHR11699">
    <property type="entry name" value="ALDEHYDE DEHYDROGENASE-RELATED"/>
    <property type="match status" value="1"/>
</dbReference>
<dbReference type="Gene3D" id="3.40.605.10">
    <property type="entry name" value="Aldehyde Dehydrogenase, Chain A, domain 1"/>
    <property type="match status" value="1"/>
</dbReference>
<evidence type="ECO:0000256" key="2">
    <source>
        <dbReference type="ARBA" id="ARBA00023002"/>
    </source>
</evidence>
<evidence type="ECO:0000259" key="5">
    <source>
        <dbReference type="Pfam" id="PF00171"/>
    </source>
</evidence>
<reference evidence="6" key="1">
    <citation type="submission" date="2025-08" db="UniProtKB">
        <authorList>
            <consortium name="Ensembl"/>
        </authorList>
    </citation>
    <scope>IDENTIFICATION</scope>
</reference>
<dbReference type="InterPro" id="IPR015590">
    <property type="entry name" value="Aldehyde_DH_dom"/>
</dbReference>
<reference evidence="6" key="2">
    <citation type="submission" date="2025-09" db="UniProtKB">
        <authorList>
            <consortium name="Ensembl"/>
        </authorList>
    </citation>
    <scope>IDENTIFICATION</scope>
</reference>
<dbReference type="InterPro" id="IPR016161">
    <property type="entry name" value="Ald_DH/histidinol_DH"/>
</dbReference>
<dbReference type="Ensembl" id="ENSSVLT00005006638.1">
    <property type="protein sequence ID" value="ENSSVLP00005005962.1"/>
    <property type="gene ID" value="ENSSVLG00005004849.1"/>
</dbReference>
<dbReference type="GO" id="GO:0004029">
    <property type="term" value="F:aldehyde dehydrogenase (NAD+) activity"/>
    <property type="evidence" value="ECO:0007669"/>
    <property type="project" value="UniProtKB-EC"/>
</dbReference>
<evidence type="ECO:0000256" key="1">
    <source>
        <dbReference type="ARBA" id="ARBA00009986"/>
    </source>
</evidence>
<keyword evidence="3" id="KW-0520">NAD</keyword>
<evidence type="ECO:0000313" key="6">
    <source>
        <dbReference type="Ensembl" id="ENSSVLP00005005962.1"/>
    </source>
</evidence>
<organism evidence="6 7">
    <name type="scientific">Sciurus vulgaris</name>
    <name type="common">Eurasian red squirrel</name>
    <dbReference type="NCBI Taxonomy" id="55149"/>
    <lineage>
        <taxon>Eukaryota</taxon>
        <taxon>Metazoa</taxon>
        <taxon>Chordata</taxon>
        <taxon>Craniata</taxon>
        <taxon>Vertebrata</taxon>
        <taxon>Euteleostomi</taxon>
        <taxon>Mammalia</taxon>
        <taxon>Eutheria</taxon>
        <taxon>Euarchontoglires</taxon>
        <taxon>Glires</taxon>
        <taxon>Rodentia</taxon>
        <taxon>Sciuromorpha</taxon>
        <taxon>Sciuridae</taxon>
        <taxon>Sciurinae</taxon>
        <taxon>Sciurini</taxon>
        <taxon>Sciurus</taxon>
    </lineage>
</organism>
<dbReference type="Pfam" id="PF00171">
    <property type="entry name" value="Aldedh"/>
    <property type="match status" value="1"/>
</dbReference>
<proteinExistence type="inferred from homology"/>
<dbReference type="GeneTree" id="ENSGT00940000156240"/>
<keyword evidence="7" id="KW-1185">Reference proteome</keyword>
<keyword evidence="2" id="KW-0560">Oxidoreductase</keyword>
<evidence type="ECO:0000313" key="7">
    <source>
        <dbReference type="Proteomes" id="UP000694564"/>
    </source>
</evidence>
<name>A0A8D2CM92_SCIVU</name>
<accession>A0A8D2CM92</accession>
<dbReference type="AlphaFoldDB" id="A0A8D2CM92"/>
<sequence>CKKRDKRDFPSATHAVLAPNQQPEVFCNQIFINNEWHDAVSKKTFPTVSPSTGEVICQVAEGNKEDVDKALKAARAAFQLGSPWRRVDASDGGRPLYRLADLIEGDRTYLAALETLDNGKPYVIAYLVDLDMVLKCFRYYAGWADKYHGKTFPMNGDFFSYTRHEPVGVCGQIIPWNFLLLMPAWKLDPALATGNVVVMKVAEQTPLTALYAANLI</sequence>
<evidence type="ECO:0000256" key="4">
    <source>
        <dbReference type="ARBA" id="ARBA00024226"/>
    </source>
</evidence>
<comment type="similarity">
    <text evidence="1">Belongs to the aldehyde dehydrogenase family.</text>
</comment>
<evidence type="ECO:0000256" key="3">
    <source>
        <dbReference type="ARBA" id="ARBA00023027"/>
    </source>
</evidence>
<feature type="domain" description="Aldehyde dehydrogenase" evidence="5">
    <location>
        <begin position="36"/>
        <end position="215"/>
    </location>
</feature>
<dbReference type="Proteomes" id="UP000694564">
    <property type="component" value="Chromosome 4"/>
</dbReference>
<dbReference type="FunFam" id="3.40.605.10:FF:000029">
    <property type="entry name" value="Aldehyde dehydrogenase, mitochondrial"/>
    <property type="match status" value="1"/>
</dbReference>
<dbReference type="OrthoDB" id="310895at2759"/>
<dbReference type="InterPro" id="IPR016162">
    <property type="entry name" value="Ald_DH_N"/>
</dbReference>
<protein>
    <recommendedName>
        <fullName evidence="4">aldehyde dehydrogenase (NAD(+))</fullName>
        <ecNumber evidence="4">1.2.1.3</ecNumber>
    </recommendedName>
</protein>
<dbReference type="SUPFAM" id="SSF53720">
    <property type="entry name" value="ALDH-like"/>
    <property type="match status" value="1"/>
</dbReference>